<evidence type="ECO:0000313" key="2">
    <source>
        <dbReference type="EMBL" id="KAK9727145.1"/>
    </source>
</evidence>
<dbReference type="InterPro" id="IPR051707">
    <property type="entry name" value="PI-Interact_SigTrans_Reg"/>
</dbReference>
<proteinExistence type="predicted"/>
<gene>
    <name evidence="2" type="ORF">RND81_05G261200</name>
</gene>
<dbReference type="FunFam" id="2.30.29.30:FF:000286">
    <property type="entry name" value="PH-protein kinase domain containing protein"/>
    <property type="match status" value="1"/>
</dbReference>
<dbReference type="Proteomes" id="UP001443914">
    <property type="component" value="Unassembled WGS sequence"/>
</dbReference>
<feature type="domain" description="PH" evidence="1">
    <location>
        <begin position="26"/>
        <end position="126"/>
    </location>
</feature>
<dbReference type="Gene3D" id="2.30.29.30">
    <property type="entry name" value="Pleckstrin-homology domain (PH domain)/Phosphotyrosine-binding domain (PTB)"/>
    <property type="match status" value="1"/>
</dbReference>
<evidence type="ECO:0000313" key="3">
    <source>
        <dbReference type="Proteomes" id="UP001443914"/>
    </source>
</evidence>
<dbReference type="SUPFAM" id="SSF50729">
    <property type="entry name" value="PH domain-like"/>
    <property type="match status" value="1"/>
</dbReference>
<dbReference type="AlphaFoldDB" id="A0AAW1L109"/>
<dbReference type="PANTHER" id="PTHR14336">
    <property type="entry name" value="TANDEM PH DOMAIN CONTAINING PROTEIN"/>
    <property type="match status" value="1"/>
</dbReference>
<dbReference type="InterPro" id="IPR011993">
    <property type="entry name" value="PH-like_dom_sf"/>
</dbReference>
<dbReference type="InterPro" id="IPR001849">
    <property type="entry name" value="PH_domain"/>
</dbReference>
<reference evidence="2" key="1">
    <citation type="submission" date="2024-03" db="EMBL/GenBank/DDBJ databases">
        <title>WGS assembly of Saponaria officinalis var. Norfolk2.</title>
        <authorList>
            <person name="Jenkins J."/>
            <person name="Shu S."/>
            <person name="Grimwood J."/>
            <person name="Barry K."/>
            <person name="Goodstein D."/>
            <person name="Schmutz J."/>
            <person name="Leebens-Mack J."/>
            <person name="Osbourn A."/>
        </authorList>
    </citation>
    <scope>NUCLEOTIDE SEQUENCE [LARGE SCALE GENOMIC DNA]</scope>
    <source>
        <strain evidence="2">JIC</strain>
    </source>
</reference>
<name>A0AAW1L109_SAPOF</name>
<dbReference type="Pfam" id="PF00169">
    <property type="entry name" value="PH"/>
    <property type="match status" value="1"/>
</dbReference>
<keyword evidence="3" id="KW-1185">Reference proteome</keyword>
<evidence type="ECO:0000259" key="1">
    <source>
        <dbReference type="PROSITE" id="PS50003"/>
    </source>
</evidence>
<sequence>MDAILQAITPGTPRPEEYSDVEFWVNPERVGFLLKQGEHFKTWRRRWFVLKKGKLLWFKDPADVKPTAVPRGVVHVGKCTVIRGAEDVINKANSFMVYIDGWPRYYVAETDEEKEEWINSIARAIVQGSGLVTPDILDYNYINRH</sequence>
<dbReference type="PROSITE" id="PS50003">
    <property type="entry name" value="PH_DOMAIN"/>
    <property type="match status" value="1"/>
</dbReference>
<dbReference type="PANTHER" id="PTHR14336:SF8">
    <property type="entry name" value="PROTEIN OPY1"/>
    <property type="match status" value="1"/>
</dbReference>
<protein>
    <recommendedName>
        <fullName evidence="1">PH domain-containing protein</fullName>
    </recommendedName>
</protein>
<accession>A0AAW1L109</accession>
<organism evidence="2 3">
    <name type="scientific">Saponaria officinalis</name>
    <name type="common">Common soapwort</name>
    <name type="synonym">Lychnis saponaria</name>
    <dbReference type="NCBI Taxonomy" id="3572"/>
    <lineage>
        <taxon>Eukaryota</taxon>
        <taxon>Viridiplantae</taxon>
        <taxon>Streptophyta</taxon>
        <taxon>Embryophyta</taxon>
        <taxon>Tracheophyta</taxon>
        <taxon>Spermatophyta</taxon>
        <taxon>Magnoliopsida</taxon>
        <taxon>eudicotyledons</taxon>
        <taxon>Gunneridae</taxon>
        <taxon>Pentapetalae</taxon>
        <taxon>Caryophyllales</taxon>
        <taxon>Caryophyllaceae</taxon>
        <taxon>Caryophylleae</taxon>
        <taxon>Saponaria</taxon>
    </lineage>
</organism>
<dbReference type="EMBL" id="JBDFQZ010000005">
    <property type="protein sequence ID" value="KAK9727145.1"/>
    <property type="molecule type" value="Genomic_DNA"/>
</dbReference>
<comment type="caution">
    <text evidence="2">The sequence shown here is derived from an EMBL/GenBank/DDBJ whole genome shotgun (WGS) entry which is preliminary data.</text>
</comment>
<dbReference type="SMART" id="SM00233">
    <property type="entry name" value="PH"/>
    <property type="match status" value="1"/>
</dbReference>